<dbReference type="InterPro" id="IPR023027">
    <property type="entry name" value="Mannitol_DH_CS"/>
</dbReference>
<dbReference type="EMBL" id="CP159279">
    <property type="protein sequence ID" value="XCH09948.1"/>
    <property type="molecule type" value="Genomic_DNA"/>
</dbReference>
<evidence type="ECO:0000256" key="3">
    <source>
        <dbReference type="ARBA" id="ARBA00023002"/>
    </source>
</evidence>
<keyword evidence="4" id="KW-0520">NAD</keyword>
<dbReference type="SUPFAM" id="SSF51735">
    <property type="entry name" value="NAD(P)-binding Rossmann-fold domains"/>
    <property type="match status" value="1"/>
</dbReference>
<evidence type="ECO:0000259" key="7">
    <source>
        <dbReference type="Pfam" id="PF01232"/>
    </source>
</evidence>
<evidence type="ECO:0000313" key="9">
    <source>
        <dbReference type="EMBL" id="XCH09948.1"/>
    </source>
</evidence>
<comment type="catalytic activity">
    <reaction evidence="5">
        <text>D-mannitol 1-phosphate + NAD(+) = beta-D-fructose 6-phosphate + NADH + H(+)</text>
        <dbReference type="Rhea" id="RHEA:19661"/>
        <dbReference type="ChEBI" id="CHEBI:15378"/>
        <dbReference type="ChEBI" id="CHEBI:57540"/>
        <dbReference type="ChEBI" id="CHEBI:57634"/>
        <dbReference type="ChEBI" id="CHEBI:57945"/>
        <dbReference type="ChEBI" id="CHEBI:61381"/>
        <dbReference type="EC" id="1.1.1.17"/>
    </reaction>
</comment>
<dbReference type="InterPro" id="IPR008927">
    <property type="entry name" value="6-PGluconate_DH-like_C_sf"/>
</dbReference>
<organism evidence="9">
    <name type="scientific">Arthrobacter sp. K5</name>
    <dbReference type="NCBI Taxonomy" id="2839623"/>
    <lineage>
        <taxon>Bacteria</taxon>
        <taxon>Bacillati</taxon>
        <taxon>Actinomycetota</taxon>
        <taxon>Actinomycetes</taxon>
        <taxon>Micrococcales</taxon>
        <taxon>Micrococcaceae</taxon>
        <taxon>Arthrobacter</taxon>
    </lineage>
</organism>
<feature type="domain" description="Mannitol dehydrogenase C-terminal" evidence="8">
    <location>
        <begin position="288"/>
        <end position="473"/>
    </location>
</feature>
<dbReference type="Gene3D" id="1.10.1040.10">
    <property type="entry name" value="N-(1-d-carboxylethyl)-l-norvaline Dehydrogenase, domain 2"/>
    <property type="match status" value="1"/>
</dbReference>
<dbReference type="RefSeq" id="WP_353710621.1">
    <property type="nucleotide sequence ID" value="NZ_CP159279.1"/>
</dbReference>
<dbReference type="PANTHER" id="PTHR43362">
    <property type="entry name" value="MANNITOL DEHYDROGENASE DSF1-RELATED"/>
    <property type="match status" value="1"/>
</dbReference>
<dbReference type="GO" id="GO:0046029">
    <property type="term" value="F:mannitol dehydrogenase activity"/>
    <property type="evidence" value="ECO:0007669"/>
    <property type="project" value="TreeGrafter"/>
</dbReference>
<dbReference type="EC" id="1.1.1.17" evidence="1"/>
<dbReference type="PRINTS" id="PR00084">
    <property type="entry name" value="MTLDHDRGNASE"/>
</dbReference>
<dbReference type="Pfam" id="PF08125">
    <property type="entry name" value="Mannitol_dh_C"/>
    <property type="match status" value="1"/>
</dbReference>
<dbReference type="InterPro" id="IPR013328">
    <property type="entry name" value="6PGD_dom2"/>
</dbReference>
<dbReference type="InterPro" id="IPR000669">
    <property type="entry name" value="Mannitol_DH"/>
</dbReference>
<dbReference type="PANTHER" id="PTHR43362:SF1">
    <property type="entry name" value="MANNITOL DEHYDROGENASE 2-RELATED"/>
    <property type="match status" value="1"/>
</dbReference>
<dbReference type="GO" id="GO:0019594">
    <property type="term" value="P:mannitol metabolic process"/>
    <property type="evidence" value="ECO:0007669"/>
    <property type="project" value="InterPro"/>
</dbReference>
<comment type="similarity">
    <text evidence="6">Belongs to the mannitol dehydrogenase family. UxuB subfamily.</text>
</comment>
<dbReference type="InterPro" id="IPR013131">
    <property type="entry name" value="Mannitol_DH_N"/>
</dbReference>
<dbReference type="GO" id="GO:0008926">
    <property type="term" value="F:mannitol-1-phosphate 5-dehydrogenase activity"/>
    <property type="evidence" value="ECO:0007669"/>
    <property type="project" value="UniProtKB-EC"/>
</dbReference>
<dbReference type="FunFam" id="3.40.50.720:FF:000129">
    <property type="entry name" value="D-mannonate oxidoreductase"/>
    <property type="match status" value="1"/>
</dbReference>
<dbReference type="Gene3D" id="3.40.50.720">
    <property type="entry name" value="NAD(P)-binding Rossmann-like Domain"/>
    <property type="match status" value="1"/>
</dbReference>
<dbReference type="InterPro" id="IPR050988">
    <property type="entry name" value="Mannitol_DH/Oxidoreductase"/>
</dbReference>
<feature type="domain" description="Mannitol dehydrogenase N-terminal" evidence="7">
    <location>
        <begin position="29"/>
        <end position="279"/>
    </location>
</feature>
<keyword evidence="3 9" id="KW-0560">Oxidoreductase</keyword>
<proteinExistence type="inferred from homology"/>
<accession>A0AAU8EMY3</accession>
<evidence type="ECO:0000259" key="8">
    <source>
        <dbReference type="Pfam" id="PF08125"/>
    </source>
</evidence>
<evidence type="ECO:0000256" key="2">
    <source>
        <dbReference type="ARBA" id="ARBA00016219"/>
    </source>
</evidence>
<gene>
    <name evidence="9" type="ORF">ABRP34_13935</name>
</gene>
<dbReference type="PROSITE" id="PS00974">
    <property type="entry name" value="MANNITOL_DHGENASE"/>
    <property type="match status" value="1"/>
</dbReference>
<sequence>MTSLNEVALPGLARRLPVPTYNRSAVKTGIVHFGVGGFHRSHEAMFIDRLLNRGGPQDWGICGVGVLPSDAQMRDALKEQDGLYTLVLRAPDGTETARVIGSITEYLFAPDDPGAVIAKLADPDTRIVSLTVTEGGYSINDSTGEFEPRVPEVVHDLQPDAVPCSVFGLITAALALRREKGIPCFTVMSCDNIQGNGDTARKALVSFARLKDATLAGWINENVAFPNSMVDRITPATTDADREAVSTNYHLTDAWPVVAEPFEQWVLEDTFANGRPPLQDVGVQIVNNVEPYELMKLRLLNASHQVMSYLGYLAGYRYVHEVCSDPHFAEFILGYMAEEATPTLQPVPGIDLDAYRTELLHRFSNPAIQDTLARQMVDASERIPKFLLPVIREQLQLGGPIDRAVLVIAAWSRFLEGTDEHGAPIDITDRRLHQLQTAAHAGQAEPDAFLNLTEVFGELGQNPRFTAAYRQARAALKRSGTLSAVRDLTDQSVSTRRTS</sequence>
<protein>
    <recommendedName>
        <fullName evidence="2">Mannitol-1-phosphate 5-dehydrogenase</fullName>
        <ecNumber evidence="1">1.1.1.17</ecNumber>
    </recommendedName>
</protein>
<evidence type="ECO:0000256" key="1">
    <source>
        <dbReference type="ARBA" id="ARBA00012939"/>
    </source>
</evidence>
<dbReference type="SUPFAM" id="SSF48179">
    <property type="entry name" value="6-phosphogluconate dehydrogenase C-terminal domain-like"/>
    <property type="match status" value="1"/>
</dbReference>
<evidence type="ECO:0000256" key="5">
    <source>
        <dbReference type="ARBA" id="ARBA00048615"/>
    </source>
</evidence>
<name>A0AAU8EMY3_9MICC</name>
<dbReference type="InterPro" id="IPR013118">
    <property type="entry name" value="Mannitol_DH_C"/>
</dbReference>
<dbReference type="Pfam" id="PF01232">
    <property type="entry name" value="Mannitol_dh"/>
    <property type="match status" value="1"/>
</dbReference>
<evidence type="ECO:0000256" key="6">
    <source>
        <dbReference type="ARBA" id="ARBA00061451"/>
    </source>
</evidence>
<reference evidence="9" key="1">
    <citation type="submission" date="2024-06" db="EMBL/GenBank/DDBJ databases">
        <title>Biodegradation of dimethachlon by Arthrobacter sp. K5: mechanistic insights and ecological implications.</title>
        <authorList>
            <person name="Hu S."/>
            <person name="Lu P."/>
        </authorList>
    </citation>
    <scope>NUCLEOTIDE SEQUENCE</scope>
    <source>
        <strain evidence="9">K5</strain>
    </source>
</reference>
<dbReference type="InterPro" id="IPR036291">
    <property type="entry name" value="NAD(P)-bd_dom_sf"/>
</dbReference>
<evidence type="ECO:0000256" key="4">
    <source>
        <dbReference type="ARBA" id="ARBA00023027"/>
    </source>
</evidence>
<dbReference type="AlphaFoldDB" id="A0AAU8EMY3"/>